<gene>
    <name evidence="2" type="ORF">HMPREF1218_1221</name>
</gene>
<dbReference type="EMBL" id="AWET01000044">
    <property type="protein sequence ID" value="ERJ99095.1"/>
    <property type="molecule type" value="Genomic_DNA"/>
</dbReference>
<reference evidence="2 3" key="1">
    <citation type="submission" date="2013-08" db="EMBL/GenBank/DDBJ databases">
        <authorList>
            <person name="Durkin A.S."/>
            <person name="Haft D.R."/>
            <person name="McCorrison J."/>
            <person name="Torralba M."/>
            <person name="Gillis M."/>
            <person name="Haft D.H."/>
            <person name="Methe B."/>
            <person name="Sutton G."/>
            <person name="Nelson K.E."/>
        </authorList>
    </citation>
    <scope>NUCLEOTIDE SEQUENCE [LARGE SCALE GENOMIC DNA]</scope>
    <source>
        <strain evidence="2 3">F0068</strain>
    </source>
</reference>
<dbReference type="Pfam" id="PF18962">
    <property type="entry name" value="Por_Secre_tail"/>
    <property type="match status" value="1"/>
</dbReference>
<accession>U2L439</accession>
<dbReference type="InterPro" id="IPR026444">
    <property type="entry name" value="Secre_tail"/>
</dbReference>
<comment type="caution">
    <text evidence="2">The sequence shown here is derived from an EMBL/GenBank/DDBJ whole genome shotgun (WGS) entry which is preliminary data.</text>
</comment>
<evidence type="ECO:0000313" key="2">
    <source>
        <dbReference type="EMBL" id="ERJ99095.1"/>
    </source>
</evidence>
<organism evidence="2 3">
    <name type="scientific">Hoylesella pleuritidis F0068</name>
    <dbReference type="NCBI Taxonomy" id="1081904"/>
    <lineage>
        <taxon>Bacteria</taxon>
        <taxon>Pseudomonadati</taxon>
        <taxon>Bacteroidota</taxon>
        <taxon>Bacteroidia</taxon>
        <taxon>Bacteroidales</taxon>
        <taxon>Prevotellaceae</taxon>
        <taxon>Hoylesella</taxon>
    </lineage>
</organism>
<dbReference type="RefSeq" id="WP_021584551.1">
    <property type="nucleotide sequence ID" value="NZ_AWET01000044.1"/>
</dbReference>
<keyword evidence="3" id="KW-1185">Reference proteome</keyword>
<protein>
    <submittedName>
        <fullName evidence="2">Por secretion system C-terminal sorting domain protein</fullName>
    </submittedName>
</protein>
<feature type="domain" description="Secretion system C-terminal sorting" evidence="1">
    <location>
        <begin position="101"/>
        <end position="146"/>
    </location>
</feature>
<proteinExistence type="predicted"/>
<dbReference type="NCBIfam" id="TIGR04183">
    <property type="entry name" value="Por_Secre_tail"/>
    <property type="match status" value="1"/>
</dbReference>
<dbReference type="AlphaFoldDB" id="U2L439"/>
<evidence type="ECO:0000259" key="1">
    <source>
        <dbReference type="Pfam" id="PF18962"/>
    </source>
</evidence>
<dbReference type="PATRIC" id="fig|1081904.3.peg.1999"/>
<sequence>MRTLILFLAFCWGTTICLAEEKTDELRIDGASTDRFVTEISYDGDKITLSWNDKTVVSDWMARAIANLISGIDLDKVKIRSICGLHGKVLNVEGTSPGQLLCVYDIQGKVTQSILVNSVSCQLDISNLNTGIYLLKAGYEIIKFVKK</sequence>
<name>U2L439_9BACT</name>
<evidence type="ECO:0000313" key="3">
    <source>
        <dbReference type="Proteomes" id="UP000016600"/>
    </source>
</evidence>
<dbReference type="Proteomes" id="UP000016600">
    <property type="component" value="Unassembled WGS sequence"/>
</dbReference>